<accession>A0ABX0U0E6</accession>
<sequence length="95" mass="10149">MPAYLVATVRITDPAKFAEYGKAIAGLSERFGGEYVVRGKVAEVLEGNADPDERVVVSSFPDADAVRAYITSPEYRAAAALRAGAAEVTMRLLEV</sequence>
<keyword evidence="3" id="KW-1185">Reference proteome</keyword>
<evidence type="ECO:0000313" key="3">
    <source>
        <dbReference type="Proteomes" id="UP000727456"/>
    </source>
</evidence>
<feature type="domain" description="DUF1330" evidence="1">
    <location>
        <begin position="2"/>
        <end position="94"/>
    </location>
</feature>
<organism evidence="2 3">
    <name type="scientific">Sphingomonas vulcanisoli</name>
    <dbReference type="NCBI Taxonomy" id="1658060"/>
    <lineage>
        <taxon>Bacteria</taxon>
        <taxon>Pseudomonadati</taxon>
        <taxon>Pseudomonadota</taxon>
        <taxon>Alphaproteobacteria</taxon>
        <taxon>Sphingomonadales</taxon>
        <taxon>Sphingomonadaceae</taxon>
        <taxon>Sphingomonas</taxon>
    </lineage>
</organism>
<dbReference type="PANTHER" id="PTHR41521">
    <property type="match status" value="1"/>
</dbReference>
<gene>
    <name evidence="2" type="ORF">FHS31_003107</name>
</gene>
<dbReference type="Pfam" id="PF07045">
    <property type="entry name" value="DUF1330"/>
    <property type="match status" value="1"/>
</dbReference>
<evidence type="ECO:0000313" key="2">
    <source>
        <dbReference type="EMBL" id="NIJ09475.1"/>
    </source>
</evidence>
<dbReference type="Gene3D" id="3.30.70.100">
    <property type="match status" value="1"/>
</dbReference>
<dbReference type="PANTHER" id="PTHR41521:SF4">
    <property type="entry name" value="BLR0684 PROTEIN"/>
    <property type="match status" value="1"/>
</dbReference>
<dbReference type="InterPro" id="IPR010753">
    <property type="entry name" value="DUF1330"/>
</dbReference>
<comment type="caution">
    <text evidence="2">The sequence shown here is derived from an EMBL/GenBank/DDBJ whole genome shotgun (WGS) entry which is preliminary data.</text>
</comment>
<reference evidence="2 3" key="1">
    <citation type="submission" date="2020-03" db="EMBL/GenBank/DDBJ databases">
        <title>Genomic Encyclopedia of Type Strains, Phase III (KMG-III): the genomes of soil and plant-associated and newly described type strains.</title>
        <authorList>
            <person name="Whitman W."/>
        </authorList>
    </citation>
    <scope>NUCLEOTIDE SEQUENCE [LARGE SCALE GENOMIC DNA]</scope>
    <source>
        <strain evidence="2 3">CECT 8804</strain>
    </source>
</reference>
<dbReference type="EMBL" id="JAAOZC010000011">
    <property type="protein sequence ID" value="NIJ09475.1"/>
    <property type="molecule type" value="Genomic_DNA"/>
</dbReference>
<dbReference type="InterPro" id="IPR011008">
    <property type="entry name" value="Dimeric_a/b-barrel"/>
</dbReference>
<dbReference type="SUPFAM" id="SSF54909">
    <property type="entry name" value="Dimeric alpha+beta barrel"/>
    <property type="match status" value="1"/>
</dbReference>
<protein>
    <submittedName>
        <fullName evidence="2">Uncharacterized protein (DUF1330 family)</fullName>
    </submittedName>
</protein>
<name>A0ABX0U0E6_9SPHN</name>
<dbReference type="Proteomes" id="UP000727456">
    <property type="component" value="Unassembled WGS sequence"/>
</dbReference>
<evidence type="ECO:0000259" key="1">
    <source>
        <dbReference type="Pfam" id="PF07045"/>
    </source>
</evidence>
<dbReference type="RefSeq" id="WP_167075127.1">
    <property type="nucleotide sequence ID" value="NZ_JAAOZC010000011.1"/>
</dbReference>
<proteinExistence type="predicted"/>